<accession>A0ACB9ZAV6</accession>
<protein>
    <submittedName>
        <fullName evidence="1">Uncharacterized protein</fullName>
    </submittedName>
</protein>
<dbReference type="Proteomes" id="UP001497700">
    <property type="component" value="Unassembled WGS sequence"/>
</dbReference>
<evidence type="ECO:0000313" key="1">
    <source>
        <dbReference type="EMBL" id="KAI4868882.1"/>
    </source>
</evidence>
<name>A0ACB9ZAV6_9PEZI</name>
<gene>
    <name evidence="1" type="ORF">F4820DRAFT_444795</name>
</gene>
<comment type="caution">
    <text evidence="1">The sequence shown here is derived from an EMBL/GenBank/DDBJ whole genome shotgun (WGS) entry which is preliminary data.</text>
</comment>
<reference evidence="1 2" key="1">
    <citation type="journal article" date="2022" name="New Phytol.">
        <title>Ecological generalism drives hyperdiversity of secondary metabolite gene clusters in xylarialean endophytes.</title>
        <authorList>
            <person name="Franco M.E.E."/>
            <person name="Wisecaver J.H."/>
            <person name="Arnold A.E."/>
            <person name="Ju Y.M."/>
            <person name="Slot J.C."/>
            <person name="Ahrendt S."/>
            <person name="Moore L.P."/>
            <person name="Eastman K.E."/>
            <person name="Scott K."/>
            <person name="Konkel Z."/>
            <person name="Mondo S.J."/>
            <person name="Kuo A."/>
            <person name="Hayes R.D."/>
            <person name="Haridas S."/>
            <person name="Andreopoulos B."/>
            <person name="Riley R."/>
            <person name="LaButti K."/>
            <person name="Pangilinan J."/>
            <person name="Lipzen A."/>
            <person name="Amirebrahimi M."/>
            <person name="Yan J."/>
            <person name="Adam C."/>
            <person name="Keymanesh K."/>
            <person name="Ng V."/>
            <person name="Louie K."/>
            <person name="Northen T."/>
            <person name="Drula E."/>
            <person name="Henrissat B."/>
            <person name="Hsieh H.M."/>
            <person name="Youens-Clark K."/>
            <person name="Lutzoni F."/>
            <person name="Miadlikowska J."/>
            <person name="Eastwood D.C."/>
            <person name="Hamelin R.C."/>
            <person name="Grigoriev I.V."/>
            <person name="U'Ren J.M."/>
        </authorList>
    </citation>
    <scope>NUCLEOTIDE SEQUENCE [LARGE SCALE GENOMIC DNA]</scope>
    <source>
        <strain evidence="1 2">CBS 119005</strain>
    </source>
</reference>
<keyword evidence="2" id="KW-1185">Reference proteome</keyword>
<sequence length="376" mass="40390">MTTNNNTGYIHFARYLTALRGGQGRGQIPAPLGHVPPFLRRDNANLANASFTTRIALTGTPFPSGLIGGGPVPLPQSQPQQPPLVADAEAEAEDAPPREASPPREPQLPEGDIPRGWVFREDGSDTGDDAHTLALPPLSDSGYSSGYSSGYLTPPPSPPLSFIFPDLEDLNNIDRNWDFLSNGSNDSSPDLSLVFPAAPSDMSSASQDDMYPLPLDGPEPAPEAGQPARRHLTNADVSLFSDVREPLRTHADAEGHPVLLDLICMICLGRFLEVPEPVAPRREAYVESGREVVNVLPCGHFFGGRCNHRWMAVTVENGAAPHCPMCRAPTVYEECRHRVPTQVADGETDVPLTIPEGGQVAKKCSSCDPDKPAGSW</sequence>
<proteinExistence type="predicted"/>
<evidence type="ECO:0000313" key="2">
    <source>
        <dbReference type="Proteomes" id="UP001497700"/>
    </source>
</evidence>
<dbReference type="EMBL" id="MU393435">
    <property type="protein sequence ID" value="KAI4868882.1"/>
    <property type="molecule type" value="Genomic_DNA"/>
</dbReference>
<organism evidence="1 2">
    <name type="scientific">Hypoxylon rubiginosum</name>
    <dbReference type="NCBI Taxonomy" id="110542"/>
    <lineage>
        <taxon>Eukaryota</taxon>
        <taxon>Fungi</taxon>
        <taxon>Dikarya</taxon>
        <taxon>Ascomycota</taxon>
        <taxon>Pezizomycotina</taxon>
        <taxon>Sordariomycetes</taxon>
        <taxon>Xylariomycetidae</taxon>
        <taxon>Xylariales</taxon>
        <taxon>Hypoxylaceae</taxon>
        <taxon>Hypoxylon</taxon>
    </lineage>
</organism>